<evidence type="ECO:0000256" key="1">
    <source>
        <dbReference type="SAM" id="Phobius"/>
    </source>
</evidence>
<name>A0A0H5QPI2_9EUKA</name>
<organism evidence="2">
    <name type="scientific">Spongospora subterranea</name>
    <dbReference type="NCBI Taxonomy" id="70186"/>
    <lineage>
        <taxon>Eukaryota</taxon>
        <taxon>Sar</taxon>
        <taxon>Rhizaria</taxon>
        <taxon>Endomyxa</taxon>
        <taxon>Phytomyxea</taxon>
        <taxon>Plasmodiophorida</taxon>
        <taxon>Plasmodiophoridae</taxon>
        <taxon>Spongospora</taxon>
    </lineage>
</organism>
<keyword evidence="1" id="KW-0812">Transmembrane</keyword>
<dbReference type="EMBL" id="HACM01003060">
    <property type="protein sequence ID" value="CRZ03502.1"/>
    <property type="molecule type" value="Transcribed_RNA"/>
</dbReference>
<keyword evidence="1" id="KW-1133">Transmembrane helix</keyword>
<reference evidence="2" key="1">
    <citation type="submission" date="2015-04" db="EMBL/GenBank/DDBJ databases">
        <title>The genome sequence of the plant pathogenic Rhizarian Plasmodiophora brassicae reveals insights in its biotrophic life cycle and the origin of chitin synthesis.</title>
        <authorList>
            <person name="Schwelm A."/>
            <person name="Fogelqvist J."/>
            <person name="Knaust A."/>
            <person name="Julke S."/>
            <person name="Lilja T."/>
            <person name="Dhandapani V."/>
            <person name="Bonilla-Rosso G."/>
            <person name="Karlsson M."/>
            <person name="Shevchenko A."/>
            <person name="Choi S.R."/>
            <person name="Kim H.G."/>
            <person name="Park J.Y."/>
            <person name="Lim Y.P."/>
            <person name="Ludwig-Muller J."/>
            <person name="Dixelius C."/>
        </authorList>
    </citation>
    <scope>NUCLEOTIDE SEQUENCE</scope>
    <source>
        <tissue evidence="2">Potato root galls</tissue>
    </source>
</reference>
<evidence type="ECO:0000313" key="2">
    <source>
        <dbReference type="EMBL" id="CRZ03502.1"/>
    </source>
</evidence>
<dbReference type="AlphaFoldDB" id="A0A0H5QPI2"/>
<accession>A0A0H5QPI2</accession>
<proteinExistence type="predicted"/>
<sequence length="109" mass="11703">MSSDDLAFIIVVGILIVAIPGYIIKILNRCGPVDKAPMGSAAALNCATSRVISSVNLSHGTTSGRRWRRVMNLPEEGTQTVIGRNRGRFLHAVARHDEALLKAAKNPTP</sequence>
<dbReference type="EMBL" id="HACM01003055">
    <property type="protein sequence ID" value="CRZ03497.1"/>
    <property type="molecule type" value="Transcribed_RNA"/>
</dbReference>
<keyword evidence="1" id="KW-0472">Membrane</keyword>
<feature type="transmembrane region" description="Helical" evidence="1">
    <location>
        <begin position="6"/>
        <end position="24"/>
    </location>
</feature>
<protein>
    <submittedName>
        <fullName evidence="2">Uncharacterized protein</fullName>
    </submittedName>
</protein>